<dbReference type="RefSeq" id="WP_168548892.1">
    <property type="nucleotide sequence ID" value="NZ_JAAXPR010000005.1"/>
</dbReference>
<keyword evidence="1" id="KW-1133">Transmembrane helix</keyword>
<organism evidence="2 3">
    <name type="scientific">Streptococcus ovuberis</name>
    <dbReference type="NCBI Taxonomy" id="1936207"/>
    <lineage>
        <taxon>Bacteria</taxon>
        <taxon>Bacillati</taxon>
        <taxon>Bacillota</taxon>
        <taxon>Bacilli</taxon>
        <taxon>Lactobacillales</taxon>
        <taxon>Streptococcaceae</taxon>
        <taxon>Streptococcus</taxon>
    </lineage>
</organism>
<feature type="transmembrane region" description="Helical" evidence="1">
    <location>
        <begin position="12"/>
        <end position="33"/>
    </location>
</feature>
<reference evidence="2 3" key="1">
    <citation type="submission" date="2020-04" db="EMBL/GenBank/DDBJ databases">
        <title>MicrobeNet Type strains.</title>
        <authorList>
            <person name="Nicholson A.C."/>
        </authorList>
    </citation>
    <scope>NUCLEOTIDE SEQUENCE [LARGE SCALE GENOMIC DNA]</scope>
    <source>
        <strain evidence="2 3">CCUG 69612</strain>
    </source>
</reference>
<protein>
    <recommendedName>
        <fullName evidence="4">Immunity protein</fullName>
    </recommendedName>
</protein>
<dbReference type="EMBL" id="JAAXPR010000005">
    <property type="protein sequence ID" value="NKZ20140.1"/>
    <property type="molecule type" value="Genomic_DNA"/>
</dbReference>
<feature type="transmembrane region" description="Helical" evidence="1">
    <location>
        <begin position="110"/>
        <end position="133"/>
    </location>
</feature>
<keyword evidence="1" id="KW-0812">Transmembrane</keyword>
<evidence type="ECO:0000313" key="3">
    <source>
        <dbReference type="Proteomes" id="UP000522720"/>
    </source>
</evidence>
<evidence type="ECO:0000313" key="2">
    <source>
        <dbReference type="EMBL" id="NKZ20140.1"/>
    </source>
</evidence>
<evidence type="ECO:0008006" key="4">
    <source>
        <dbReference type="Google" id="ProtNLM"/>
    </source>
</evidence>
<keyword evidence="1" id="KW-0472">Membrane</keyword>
<dbReference type="AlphaFoldDB" id="A0A7X6MXE6"/>
<evidence type="ECO:0000256" key="1">
    <source>
        <dbReference type="SAM" id="Phobius"/>
    </source>
</evidence>
<comment type="caution">
    <text evidence="2">The sequence shown here is derived from an EMBL/GenBank/DDBJ whole genome shotgun (WGS) entry which is preliminary data.</text>
</comment>
<sequence>MMNLKISRYQKFQLYRLLLGQIPAIAILFMIFSGEFLKLSLISKVIFCIFFIANIITNIFFIREMKNIKVSNEGNHTISNPRNIQVIYIFGTFILLLICIFRYFSVIDNFQKIIALVCSIISFMLLVLLIWGLKYYKK</sequence>
<feature type="transmembrane region" description="Helical" evidence="1">
    <location>
        <begin position="83"/>
        <end position="104"/>
    </location>
</feature>
<dbReference type="Proteomes" id="UP000522720">
    <property type="component" value="Unassembled WGS sequence"/>
</dbReference>
<feature type="transmembrane region" description="Helical" evidence="1">
    <location>
        <begin position="39"/>
        <end position="62"/>
    </location>
</feature>
<accession>A0A7X6MXE6</accession>
<keyword evidence="3" id="KW-1185">Reference proteome</keyword>
<name>A0A7X6MXE6_9STRE</name>
<proteinExistence type="predicted"/>
<gene>
    <name evidence="2" type="ORF">HF992_04660</name>
</gene>